<feature type="compositionally biased region" description="Pro residues" evidence="7">
    <location>
        <begin position="8"/>
        <end position="23"/>
    </location>
</feature>
<evidence type="ECO:0000256" key="7">
    <source>
        <dbReference type="SAM" id="MobiDB-lite"/>
    </source>
</evidence>
<dbReference type="SUPFAM" id="SSF57716">
    <property type="entry name" value="Glucocorticoid receptor-like (DNA-binding domain)"/>
    <property type="match status" value="1"/>
</dbReference>
<dbReference type="OrthoDB" id="2162994at2759"/>
<dbReference type="AlphaFoldDB" id="A0A9P5YDG7"/>
<feature type="compositionally biased region" description="Pro residues" evidence="7">
    <location>
        <begin position="195"/>
        <end position="204"/>
    </location>
</feature>
<evidence type="ECO:0000259" key="8">
    <source>
        <dbReference type="PROSITE" id="PS50114"/>
    </source>
</evidence>
<organism evidence="9 10">
    <name type="scientific">Collybia nuda</name>
    <dbReference type="NCBI Taxonomy" id="64659"/>
    <lineage>
        <taxon>Eukaryota</taxon>
        <taxon>Fungi</taxon>
        <taxon>Dikarya</taxon>
        <taxon>Basidiomycota</taxon>
        <taxon>Agaricomycotina</taxon>
        <taxon>Agaricomycetes</taxon>
        <taxon>Agaricomycetidae</taxon>
        <taxon>Agaricales</taxon>
        <taxon>Tricholomatineae</taxon>
        <taxon>Clitocybaceae</taxon>
        <taxon>Collybia</taxon>
    </lineage>
</organism>
<dbReference type="PANTHER" id="PTHR47172">
    <property type="entry name" value="OS01G0976800 PROTEIN"/>
    <property type="match status" value="1"/>
</dbReference>
<dbReference type="InterPro" id="IPR013088">
    <property type="entry name" value="Znf_NHR/GATA"/>
</dbReference>
<proteinExistence type="predicted"/>
<dbReference type="GO" id="GO:0008270">
    <property type="term" value="F:zinc ion binding"/>
    <property type="evidence" value="ECO:0007669"/>
    <property type="project" value="UniProtKB-KW"/>
</dbReference>
<feature type="compositionally biased region" description="Low complexity" evidence="7">
    <location>
        <begin position="142"/>
        <end position="194"/>
    </location>
</feature>
<feature type="compositionally biased region" description="Pro residues" evidence="7">
    <location>
        <begin position="46"/>
        <end position="58"/>
    </location>
</feature>
<evidence type="ECO:0000313" key="9">
    <source>
        <dbReference type="EMBL" id="KAF9466634.1"/>
    </source>
</evidence>
<keyword evidence="3" id="KW-0862">Zinc</keyword>
<evidence type="ECO:0000256" key="4">
    <source>
        <dbReference type="ARBA" id="ARBA00023015"/>
    </source>
</evidence>
<name>A0A9P5YDG7_9AGAR</name>
<comment type="caution">
    <text evidence="9">The sequence shown here is derived from an EMBL/GenBank/DDBJ whole genome shotgun (WGS) entry which is preliminary data.</text>
</comment>
<dbReference type="CDD" id="cd00202">
    <property type="entry name" value="ZnF_GATA"/>
    <property type="match status" value="1"/>
</dbReference>
<feature type="compositionally biased region" description="Low complexity" evidence="7">
    <location>
        <begin position="553"/>
        <end position="567"/>
    </location>
</feature>
<keyword evidence="2 6" id="KW-0863">Zinc-finger</keyword>
<dbReference type="InterPro" id="IPR000679">
    <property type="entry name" value="Znf_GATA"/>
</dbReference>
<dbReference type="GO" id="GO:0006355">
    <property type="term" value="P:regulation of DNA-templated transcription"/>
    <property type="evidence" value="ECO:0007669"/>
    <property type="project" value="InterPro"/>
</dbReference>
<evidence type="ECO:0000256" key="6">
    <source>
        <dbReference type="PROSITE-ProRule" id="PRU00094"/>
    </source>
</evidence>
<gene>
    <name evidence="9" type="ORF">BDZ94DRAFT_1251408</name>
</gene>
<feature type="compositionally biased region" description="Low complexity" evidence="7">
    <location>
        <begin position="219"/>
        <end position="229"/>
    </location>
</feature>
<feature type="compositionally biased region" description="Polar residues" evidence="7">
    <location>
        <begin position="596"/>
        <end position="616"/>
    </location>
</feature>
<keyword evidence="5" id="KW-0804">Transcription</keyword>
<evidence type="ECO:0000313" key="10">
    <source>
        <dbReference type="Proteomes" id="UP000807353"/>
    </source>
</evidence>
<keyword evidence="10" id="KW-1185">Reference proteome</keyword>
<feature type="compositionally biased region" description="Low complexity" evidence="7">
    <location>
        <begin position="357"/>
        <end position="374"/>
    </location>
</feature>
<dbReference type="Proteomes" id="UP000807353">
    <property type="component" value="Unassembled WGS sequence"/>
</dbReference>
<dbReference type="PROSITE" id="PS50114">
    <property type="entry name" value="GATA_ZN_FINGER_2"/>
    <property type="match status" value="1"/>
</dbReference>
<sequence>MHHHTVPVPHPTYHPYQPPPQQYMPPRAHPQHPPHHQPQTTHGNPYPSPGPPPAPPPQVAWEQPHHQQQPPQHHPHPHHLPPPPPPPTHTQHPQHPHHVPTHQQPPQPFPTQHSQQIHVQPQHQQHQPHPLHPPPPPHHSQHPQIHSQSQHPQAQHPQIQHPQSQRPQPQHSQPQHSQPQHSQLPPQQQPQHSHPQPPSQPPQPHQSQHQHQHPPHPQHQPQLQQQQIPFARTTAIVPTNIDTRVPYVASEPDQRQPSARDSTMSEIVKHCTALYAFASHYAQLQASLPEVQPSASELAEMSQRAIQVVRLLEEYRRLNFPEAERTKFENVTASPDDHRPPKRPWEDISQDGNAGGPETTSYPEQQPQQEYPTPVEKAQTTAEQDMEIIRTKRATSAAGGTGTAGQPKSKYRKRSSGQRATPPGKCHSCNIRETPEWRRGPDGARTLCNACGLHYAKLMRKRDKAGGNGDAPRIDMDTLRASARAADLADKSHSRSKASRSQQSIEPTSPMEAGKPLPQQHHQGSFQLVQMMPQDIAPPPPHPEPIHVPPPQHSQHPHQPVPQSASSLTIAPPPPWATNAPPASGGAARGYPPEQLQHQSFMRTSQHSTATHTSPR</sequence>
<feature type="region of interest" description="Disordered" evidence="7">
    <location>
        <begin position="462"/>
        <end position="616"/>
    </location>
</feature>
<dbReference type="GO" id="GO:0043565">
    <property type="term" value="F:sequence-specific DNA binding"/>
    <property type="evidence" value="ECO:0007669"/>
    <property type="project" value="InterPro"/>
</dbReference>
<protein>
    <recommendedName>
        <fullName evidence="8">GATA-type domain-containing protein</fullName>
    </recommendedName>
</protein>
<dbReference type="Pfam" id="PF00320">
    <property type="entry name" value="GATA"/>
    <property type="match status" value="1"/>
</dbReference>
<feature type="compositionally biased region" description="Pro residues" evidence="7">
    <location>
        <begin position="536"/>
        <end position="552"/>
    </location>
</feature>
<evidence type="ECO:0000256" key="3">
    <source>
        <dbReference type="ARBA" id="ARBA00022833"/>
    </source>
</evidence>
<feature type="region of interest" description="Disordered" evidence="7">
    <location>
        <begin position="1"/>
        <end position="263"/>
    </location>
</feature>
<feature type="compositionally biased region" description="Basic and acidic residues" evidence="7">
    <location>
        <begin position="433"/>
        <end position="442"/>
    </location>
</feature>
<keyword evidence="1" id="KW-0479">Metal-binding</keyword>
<feature type="compositionally biased region" description="Low complexity" evidence="7">
    <location>
        <begin position="110"/>
        <end position="128"/>
    </location>
</feature>
<dbReference type="PROSITE" id="PS00344">
    <property type="entry name" value="GATA_ZN_FINGER_1"/>
    <property type="match status" value="1"/>
</dbReference>
<evidence type="ECO:0000256" key="2">
    <source>
        <dbReference type="ARBA" id="ARBA00022771"/>
    </source>
</evidence>
<evidence type="ECO:0000256" key="5">
    <source>
        <dbReference type="ARBA" id="ARBA00023163"/>
    </source>
</evidence>
<feature type="domain" description="GATA-type" evidence="8">
    <location>
        <begin position="420"/>
        <end position="455"/>
    </location>
</feature>
<dbReference type="PANTHER" id="PTHR47172:SF24">
    <property type="entry name" value="GATA ZINC FINGER DOMAIN-CONTAINING PROTEIN 14-RELATED"/>
    <property type="match status" value="1"/>
</dbReference>
<dbReference type="Gene3D" id="3.30.50.10">
    <property type="entry name" value="Erythroid Transcription Factor GATA-1, subunit A"/>
    <property type="match status" value="1"/>
</dbReference>
<dbReference type="EMBL" id="MU150241">
    <property type="protein sequence ID" value="KAF9466634.1"/>
    <property type="molecule type" value="Genomic_DNA"/>
</dbReference>
<accession>A0A9P5YDG7</accession>
<keyword evidence="4" id="KW-0805">Transcription regulation</keyword>
<evidence type="ECO:0000256" key="1">
    <source>
        <dbReference type="ARBA" id="ARBA00022723"/>
    </source>
</evidence>
<feature type="compositionally biased region" description="Basic and acidic residues" evidence="7">
    <location>
        <begin position="335"/>
        <end position="346"/>
    </location>
</feature>
<feature type="region of interest" description="Disordered" evidence="7">
    <location>
        <begin position="326"/>
        <end position="443"/>
    </location>
</feature>
<dbReference type="SMART" id="SM00401">
    <property type="entry name" value="ZnF_GATA"/>
    <property type="match status" value="1"/>
</dbReference>
<reference evidence="9" key="1">
    <citation type="submission" date="2020-11" db="EMBL/GenBank/DDBJ databases">
        <authorList>
            <consortium name="DOE Joint Genome Institute"/>
            <person name="Ahrendt S."/>
            <person name="Riley R."/>
            <person name="Andreopoulos W."/>
            <person name="Labutti K."/>
            <person name="Pangilinan J."/>
            <person name="Ruiz-Duenas F.J."/>
            <person name="Barrasa J.M."/>
            <person name="Sanchez-Garcia M."/>
            <person name="Camarero S."/>
            <person name="Miyauchi S."/>
            <person name="Serrano A."/>
            <person name="Linde D."/>
            <person name="Babiker R."/>
            <person name="Drula E."/>
            <person name="Ayuso-Fernandez I."/>
            <person name="Pacheco R."/>
            <person name="Padilla G."/>
            <person name="Ferreira P."/>
            <person name="Barriuso J."/>
            <person name="Kellner H."/>
            <person name="Castanera R."/>
            <person name="Alfaro M."/>
            <person name="Ramirez L."/>
            <person name="Pisabarro A.G."/>
            <person name="Kuo A."/>
            <person name="Tritt A."/>
            <person name="Lipzen A."/>
            <person name="He G."/>
            <person name="Yan M."/>
            <person name="Ng V."/>
            <person name="Cullen D."/>
            <person name="Martin F."/>
            <person name="Rosso M.-N."/>
            <person name="Henrissat B."/>
            <person name="Hibbett D."/>
            <person name="Martinez A.T."/>
            <person name="Grigoriev I.V."/>
        </authorList>
    </citation>
    <scope>NUCLEOTIDE SEQUENCE</scope>
    <source>
        <strain evidence="9">CBS 247.69</strain>
    </source>
</reference>